<feature type="compositionally biased region" description="Low complexity" evidence="1">
    <location>
        <begin position="554"/>
        <end position="564"/>
    </location>
</feature>
<proteinExistence type="predicted"/>
<evidence type="ECO:0000259" key="2">
    <source>
        <dbReference type="PROSITE" id="PS50003"/>
    </source>
</evidence>
<dbReference type="PROSITE" id="PS50003">
    <property type="entry name" value="PH_DOMAIN"/>
    <property type="match status" value="1"/>
</dbReference>
<organism evidence="3 4">
    <name type="scientific">Oikopleura dioica</name>
    <name type="common">Tunicate</name>
    <dbReference type="NCBI Taxonomy" id="34765"/>
    <lineage>
        <taxon>Eukaryota</taxon>
        <taxon>Metazoa</taxon>
        <taxon>Chordata</taxon>
        <taxon>Tunicata</taxon>
        <taxon>Appendicularia</taxon>
        <taxon>Copelata</taxon>
        <taxon>Oikopleuridae</taxon>
        <taxon>Oikopleura</taxon>
    </lineage>
</organism>
<feature type="region of interest" description="Disordered" evidence="1">
    <location>
        <begin position="443"/>
        <end position="572"/>
    </location>
</feature>
<dbReference type="InterPro" id="IPR001849">
    <property type="entry name" value="PH_domain"/>
</dbReference>
<feature type="compositionally biased region" description="Acidic residues" evidence="1">
    <location>
        <begin position="395"/>
        <end position="404"/>
    </location>
</feature>
<dbReference type="SMART" id="SM00233">
    <property type="entry name" value="PH"/>
    <property type="match status" value="1"/>
</dbReference>
<dbReference type="InterPro" id="IPR011993">
    <property type="entry name" value="PH-like_dom_sf"/>
</dbReference>
<feature type="region of interest" description="Disordered" evidence="1">
    <location>
        <begin position="385"/>
        <end position="404"/>
    </location>
</feature>
<dbReference type="Proteomes" id="UP001158576">
    <property type="component" value="Chromosome 2"/>
</dbReference>
<feature type="compositionally biased region" description="Basic and acidic residues" evidence="1">
    <location>
        <begin position="498"/>
        <end position="524"/>
    </location>
</feature>
<accession>A0ABN7TBJ8</accession>
<feature type="domain" description="PH" evidence="2">
    <location>
        <begin position="149"/>
        <end position="245"/>
    </location>
</feature>
<feature type="compositionally biased region" description="Low complexity" evidence="1">
    <location>
        <begin position="459"/>
        <end position="472"/>
    </location>
</feature>
<evidence type="ECO:0000313" key="4">
    <source>
        <dbReference type="Proteomes" id="UP001158576"/>
    </source>
</evidence>
<feature type="compositionally biased region" description="Basic and acidic residues" evidence="1">
    <location>
        <begin position="56"/>
        <end position="66"/>
    </location>
</feature>
<dbReference type="Gene3D" id="2.30.29.30">
    <property type="entry name" value="Pleckstrin-homology domain (PH domain)/Phosphotyrosine-binding domain (PTB)"/>
    <property type="match status" value="1"/>
</dbReference>
<reference evidence="3 4" key="1">
    <citation type="submission" date="2021-04" db="EMBL/GenBank/DDBJ databases">
        <authorList>
            <person name="Bliznina A."/>
        </authorList>
    </citation>
    <scope>NUCLEOTIDE SEQUENCE [LARGE SCALE GENOMIC DNA]</scope>
</reference>
<dbReference type="EMBL" id="OU015567">
    <property type="protein sequence ID" value="CAG5113577.1"/>
    <property type="molecule type" value="Genomic_DNA"/>
</dbReference>
<sequence>MKALKKRKSRQLSEDEFREAFGFKQNPIARAQVPLVIPTRRVIPAKSVADSSSWASKDELGSRDELSSQSLDEPSGMSEDPSRGSADRLNFNSVETCSSGVGSDYSERTQSQDELAVPDIPLEAQLQINRRASRYRPIRVNIEASSHVRQEHAGYIHHRVGRRKWTQIWAVAVERLLYLYSSVTSDVTIDVVNLNDYTLEGDLIQPSQHKFRLKITHPQAETHEFYTTNADSFYLWFATFDRLSSKRTTPKTIVQEKIQQQNQLSMKREAKKSIKPFDILGDMKKLDLSPRSLEKEKIQEDHRRLEIETAIEIQCKLTRLTQRRHSISQKIQSLNRSGLDPTKSRRFRLQNDLAAVNKDIENTVLNSKSSMSQIAASRERELTRKRLIRTPGDSSIDESSSELDNQEVIIPTAIMMESRPQSATPQSRRSSLPKTFRKIRSFARSLSRSTSVNKERPTKSSASLRTASSTRTDSYKSIDCGLTTPNLQKQKSNTSVLSDKEKTKQKNMAKLDPDTLEEIRKFEELAAEFDSTPKAKAPTLESTLPSPMDPLNLSSTDTESSSSDPPFRENLI</sequence>
<dbReference type="Pfam" id="PF00169">
    <property type="entry name" value="PH"/>
    <property type="match status" value="1"/>
</dbReference>
<feature type="compositionally biased region" description="Polar residues" evidence="1">
    <location>
        <begin position="483"/>
        <end position="497"/>
    </location>
</feature>
<feature type="region of interest" description="Disordered" evidence="1">
    <location>
        <begin position="46"/>
        <end position="90"/>
    </location>
</feature>
<evidence type="ECO:0000256" key="1">
    <source>
        <dbReference type="SAM" id="MobiDB-lite"/>
    </source>
</evidence>
<protein>
    <submittedName>
        <fullName evidence="3">Oidioi.mRNA.OKI2018_I69.chr2.g7667.t1.cds</fullName>
    </submittedName>
</protein>
<keyword evidence="4" id="KW-1185">Reference proteome</keyword>
<gene>
    <name evidence="3" type="ORF">OKIOD_LOCUS16432</name>
</gene>
<name>A0ABN7TBJ8_OIKDI</name>
<evidence type="ECO:0000313" key="3">
    <source>
        <dbReference type="EMBL" id="CAG5113577.1"/>
    </source>
</evidence>
<dbReference type="SUPFAM" id="SSF50729">
    <property type="entry name" value="PH domain-like"/>
    <property type="match status" value="1"/>
</dbReference>